<feature type="domain" description="AMP-binding enzyme C-terminal" evidence="7">
    <location>
        <begin position="404"/>
        <end position="479"/>
    </location>
</feature>
<evidence type="ECO:0000313" key="8">
    <source>
        <dbReference type="EMBL" id="MDA0645753.1"/>
    </source>
</evidence>
<dbReference type="Pfam" id="PF01575">
    <property type="entry name" value="MaoC_dehydratas"/>
    <property type="match status" value="1"/>
</dbReference>
<dbReference type="InterPro" id="IPR000873">
    <property type="entry name" value="AMP-dep_synth/lig_dom"/>
</dbReference>
<evidence type="ECO:0000259" key="6">
    <source>
        <dbReference type="Pfam" id="PF01575"/>
    </source>
</evidence>
<evidence type="ECO:0000313" key="9">
    <source>
        <dbReference type="Proteomes" id="UP001212498"/>
    </source>
</evidence>
<evidence type="ECO:0000256" key="3">
    <source>
        <dbReference type="ARBA" id="ARBA00022598"/>
    </source>
</evidence>
<dbReference type="Pfam" id="PF00501">
    <property type="entry name" value="AMP-binding"/>
    <property type="match status" value="1"/>
</dbReference>
<comment type="similarity">
    <text evidence="2">Belongs to the ATP-dependent AMP-binding enzyme family.</text>
</comment>
<dbReference type="InterPro" id="IPR020845">
    <property type="entry name" value="AMP-binding_CS"/>
</dbReference>
<dbReference type="PANTHER" id="PTHR43201:SF5">
    <property type="entry name" value="MEDIUM-CHAIN ACYL-COA LIGASE ACSF2, MITOCHONDRIAL"/>
    <property type="match status" value="1"/>
</dbReference>
<sequence>MKVPDVLGARAELSPGATALVDTLSGREFDYATASDRAGRMARHLRDGLGVRPGERVAVLSGNRVGVIELLIACGRIGALLVPLNWRLSVPELAGILDDCGAAVVLCDDARAEAAERLDAKVVRFGASYERALADVEPLSGRSWNDEHDPWYLLYTSGTTGRPKGVIQTFGMAVANHLNIGTAIGLTSADTTLNVLPTFHTGGINLYTLPTLLAGGAAIVQHEFDPALALRLLAERGTAFFGVPTMYQLLRDHPDFAATDLSGVRSWACGGAALPVPLLRELAGLGIVVRQGMGMTETGPTLFLIDEAHALSKAGSVGKPQLFAEVKLIDQDGHAADEGELLIRGPGITPGYWNQPEVTAAAFTEDGWLRSGDVARRDADGYYTIVDRVKDMYISGGENVYPAEVERVLFDHPAVAEAAVVGVPDARWGETGKAHLVLRQGAEIEPDEVRAFCRERLAGYKVPAYVEVVEALPRNAAGKILKDRLRVVTWSETFTVGQRDFDRFAALTGDDNPLHVDPGYAATTRFGGTVAHGMLLFALIRTAVRRHHPGAELLTQRLTFPAPARAGERVTVTARASADELDLTVTRADGTTVCEAVTTIGKRSAAPETRPAPAGTVRNASADPDQAVGRRAHLERTFTEEDLAGYRSLSGDTAEDAVPEPLIAGLFSALLGTDLPGNGTMYLKQELRFDGHARPGDALRAEVTISAVRPEKALVDLRTVATIGTRVVCQGEALVMARQFAL</sequence>
<dbReference type="InterPro" id="IPR045851">
    <property type="entry name" value="AMP-bd_C_sf"/>
</dbReference>
<dbReference type="InterPro" id="IPR042099">
    <property type="entry name" value="ANL_N_sf"/>
</dbReference>
<accession>A0ABT4T9E8</accession>
<dbReference type="Pfam" id="PF13193">
    <property type="entry name" value="AMP-binding_C"/>
    <property type="match status" value="1"/>
</dbReference>
<dbReference type="Gene3D" id="3.10.129.10">
    <property type="entry name" value="Hotdog Thioesterase"/>
    <property type="match status" value="2"/>
</dbReference>
<dbReference type="SUPFAM" id="SSF54637">
    <property type="entry name" value="Thioesterase/thiol ester dehydrase-isomerase"/>
    <property type="match status" value="2"/>
</dbReference>
<proteinExistence type="inferred from homology"/>
<dbReference type="SUPFAM" id="SSF56801">
    <property type="entry name" value="Acetyl-CoA synthetase-like"/>
    <property type="match status" value="1"/>
</dbReference>
<evidence type="ECO:0000256" key="4">
    <source>
        <dbReference type="SAM" id="MobiDB-lite"/>
    </source>
</evidence>
<dbReference type="Gene3D" id="3.30.300.30">
    <property type="match status" value="1"/>
</dbReference>
<feature type="domain" description="AMP-dependent synthetase/ligase" evidence="5">
    <location>
        <begin position="10"/>
        <end position="353"/>
    </location>
</feature>
<evidence type="ECO:0000256" key="1">
    <source>
        <dbReference type="ARBA" id="ARBA00005254"/>
    </source>
</evidence>
<comment type="caution">
    <text evidence="8">The sequence shown here is derived from an EMBL/GenBank/DDBJ whole genome shotgun (WGS) entry which is preliminary data.</text>
</comment>
<dbReference type="InterPro" id="IPR025110">
    <property type="entry name" value="AMP-bd_C"/>
</dbReference>
<feature type="domain" description="MaoC-like" evidence="6">
    <location>
        <begin position="492"/>
        <end position="577"/>
    </location>
</feature>
<reference evidence="8 9" key="1">
    <citation type="submission" date="2022-11" db="EMBL/GenBank/DDBJ databases">
        <title>Nonomuraea corallina sp. nov., a new species of the genus Nonomuraea isolated from sea side sediment in Thai sea.</title>
        <authorList>
            <person name="Ngamcharungchit C."/>
            <person name="Matsumoto A."/>
            <person name="Suriyachadkun C."/>
            <person name="Panbangred W."/>
            <person name="Inahashi Y."/>
            <person name="Intra B."/>
        </authorList>
    </citation>
    <scope>NUCLEOTIDE SEQUENCE [LARGE SCALE GENOMIC DNA]</scope>
    <source>
        <strain evidence="8 9">DSM 43553</strain>
    </source>
</reference>
<evidence type="ECO:0000256" key="2">
    <source>
        <dbReference type="ARBA" id="ARBA00006432"/>
    </source>
</evidence>
<dbReference type="PANTHER" id="PTHR43201">
    <property type="entry name" value="ACYL-COA SYNTHETASE"/>
    <property type="match status" value="1"/>
</dbReference>
<dbReference type="RefSeq" id="WP_271279292.1">
    <property type="nucleotide sequence ID" value="NZ_BAABFD010000026.1"/>
</dbReference>
<protein>
    <submittedName>
        <fullName evidence="8">AMP-binding protein</fullName>
    </submittedName>
</protein>
<evidence type="ECO:0000259" key="7">
    <source>
        <dbReference type="Pfam" id="PF13193"/>
    </source>
</evidence>
<dbReference type="PROSITE" id="PS00455">
    <property type="entry name" value="AMP_BINDING"/>
    <property type="match status" value="1"/>
</dbReference>
<organism evidence="8 9">
    <name type="scientific">Nonomuraea ferruginea</name>
    <dbReference type="NCBI Taxonomy" id="46174"/>
    <lineage>
        <taxon>Bacteria</taxon>
        <taxon>Bacillati</taxon>
        <taxon>Actinomycetota</taxon>
        <taxon>Actinomycetes</taxon>
        <taxon>Streptosporangiales</taxon>
        <taxon>Streptosporangiaceae</taxon>
        <taxon>Nonomuraea</taxon>
    </lineage>
</organism>
<gene>
    <name evidence="8" type="ORF">OUY24_34460</name>
</gene>
<comment type="similarity">
    <text evidence="1">Belongs to the enoyl-CoA hydratase/isomerase family.</text>
</comment>
<dbReference type="Proteomes" id="UP001212498">
    <property type="component" value="Unassembled WGS sequence"/>
</dbReference>
<keyword evidence="9" id="KW-1185">Reference proteome</keyword>
<keyword evidence="3" id="KW-0436">Ligase</keyword>
<name>A0ABT4T9E8_9ACTN</name>
<dbReference type="Gene3D" id="3.40.50.12780">
    <property type="entry name" value="N-terminal domain of ligase-like"/>
    <property type="match status" value="1"/>
</dbReference>
<feature type="region of interest" description="Disordered" evidence="4">
    <location>
        <begin position="602"/>
        <end position="627"/>
    </location>
</feature>
<dbReference type="EMBL" id="JAPNUD010000153">
    <property type="protein sequence ID" value="MDA0645753.1"/>
    <property type="molecule type" value="Genomic_DNA"/>
</dbReference>
<dbReference type="InterPro" id="IPR029069">
    <property type="entry name" value="HotDog_dom_sf"/>
</dbReference>
<dbReference type="InterPro" id="IPR002539">
    <property type="entry name" value="MaoC-like_dom"/>
</dbReference>
<evidence type="ECO:0000259" key="5">
    <source>
        <dbReference type="Pfam" id="PF00501"/>
    </source>
</evidence>